<protein>
    <recommendedName>
        <fullName evidence="2 13">Thymidine kinase</fullName>
        <ecNumber evidence="2 13">2.7.1.21</ecNumber>
    </recommendedName>
</protein>
<evidence type="ECO:0000256" key="8">
    <source>
        <dbReference type="ARBA" id="ARBA00022833"/>
    </source>
</evidence>
<dbReference type="SUPFAM" id="SSF52540">
    <property type="entry name" value="P-loop containing nucleoside triphosphate hydrolases"/>
    <property type="match status" value="1"/>
</dbReference>
<evidence type="ECO:0000256" key="3">
    <source>
        <dbReference type="ARBA" id="ARBA00022634"/>
    </source>
</evidence>
<organism evidence="16 17">
    <name type="scientific">Cavenderia fasciculata</name>
    <name type="common">Slime mold</name>
    <name type="synonym">Dictyostelium fasciculatum</name>
    <dbReference type="NCBI Taxonomy" id="261658"/>
    <lineage>
        <taxon>Eukaryota</taxon>
        <taxon>Amoebozoa</taxon>
        <taxon>Evosea</taxon>
        <taxon>Eumycetozoa</taxon>
        <taxon>Dictyostelia</taxon>
        <taxon>Acytosteliales</taxon>
        <taxon>Cavenderiaceae</taxon>
        <taxon>Cavenderia</taxon>
    </lineage>
</organism>
<dbReference type="PANTHER" id="PTHR11441:SF0">
    <property type="entry name" value="THYMIDINE KINASE, CYTOSOLIC"/>
    <property type="match status" value="1"/>
</dbReference>
<dbReference type="OrthoDB" id="439028at2759"/>
<dbReference type="PIRSF" id="PIRSF035805">
    <property type="entry name" value="TK_cell"/>
    <property type="match status" value="1"/>
</dbReference>
<reference evidence="17" key="1">
    <citation type="journal article" date="2011" name="Genome Res.">
        <title>Phylogeny-wide analysis of social amoeba genomes highlights ancient origins for complex intercellular communication.</title>
        <authorList>
            <person name="Heidel A.J."/>
            <person name="Lawal H.M."/>
            <person name="Felder M."/>
            <person name="Schilde C."/>
            <person name="Helps N.R."/>
            <person name="Tunggal B."/>
            <person name="Rivero F."/>
            <person name="John U."/>
            <person name="Schleicher M."/>
            <person name="Eichinger L."/>
            <person name="Platzer M."/>
            <person name="Noegel A.A."/>
            <person name="Schaap P."/>
            <person name="Gloeckner G."/>
        </authorList>
    </citation>
    <scope>NUCLEOTIDE SEQUENCE [LARGE SCALE GENOMIC DNA]</scope>
    <source>
        <strain evidence="17">SH3</strain>
    </source>
</reference>
<evidence type="ECO:0000313" key="16">
    <source>
        <dbReference type="EMBL" id="EGG22668.1"/>
    </source>
</evidence>
<evidence type="ECO:0000313" key="17">
    <source>
        <dbReference type="Proteomes" id="UP000007797"/>
    </source>
</evidence>
<dbReference type="Proteomes" id="UP000007797">
    <property type="component" value="Unassembled WGS sequence"/>
</dbReference>
<dbReference type="Pfam" id="PF00265">
    <property type="entry name" value="TK"/>
    <property type="match status" value="1"/>
</dbReference>
<evidence type="ECO:0000256" key="5">
    <source>
        <dbReference type="ARBA" id="ARBA00022723"/>
    </source>
</evidence>
<evidence type="ECO:0000256" key="6">
    <source>
        <dbReference type="ARBA" id="ARBA00022741"/>
    </source>
</evidence>
<evidence type="ECO:0000256" key="10">
    <source>
        <dbReference type="ARBA" id="ARBA00048254"/>
    </source>
</evidence>
<dbReference type="EMBL" id="GL883009">
    <property type="protein sequence ID" value="EGG22668.1"/>
    <property type="molecule type" value="Genomic_DNA"/>
</dbReference>
<dbReference type="GO" id="GO:0004797">
    <property type="term" value="F:thymidine kinase activity"/>
    <property type="evidence" value="ECO:0007669"/>
    <property type="project" value="UniProtKB-EC"/>
</dbReference>
<comment type="catalytic activity">
    <reaction evidence="10 13">
        <text>thymidine + ATP = dTMP + ADP + H(+)</text>
        <dbReference type="Rhea" id="RHEA:19129"/>
        <dbReference type="ChEBI" id="CHEBI:15378"/>
        <dbReference type="ChEBI" id="CHEBI:17748"/>
        <dbReference type="ChEBI" id="CHEBI:30616"/>
        <dbReference type="ChEBI" id="CHEBI:63528"/>
        <dbReference type="ChEBI" id="CHEBI:456216"/>
        <dbReference type="EC" id="2.7.1.21"/>
    </reaction>
</comment>
<dbReference type="GO" id="GO:0046872">
    <property type="term" value="F:metal ion binding"/>
    <property type="evidence" value="ECO:0007669"/>
    <property type="project" value="UniProtKB-KW"/>
</dbReference>
<dbReference type="InterPro" id="IPR001267">
    <property type="entry name" value="Thymidine_kinase"/>
</dbReference>
<keyword evidence="8" id="KW-0862">Zinc</keyword>
<evidence type="ECO:0000256" key="12">
    <source>
        <dbReference type="PIRSR" id="PIRSR035805-2"/>
    </source>
</evidence>
<evidence type="ECO:0000256" key="9">
    <source>
        <dbReference type="ARBA" id="ARBA00022840"/>
    </source>
</evidence>
<dbReference type="PANTHER" id="PTHR11441">
    <property type="entry name" value="THYMIDINE KINASE"/>
    <property type="match status" value="1"/>
</dbReference>
<dbReference type="Gene3D" id="3.30.60.20">
    <property type="match status" value="1"/>
</dbReference>
<dbReference type="InterPro" id="IPR027417">
    <property type="entry name" value="P-loop_NTPase"/>
</dbReference>
<sequence length="213" mass="24274">MFKNVVGKIGKIQVIYGPMFSGKTTELIRRIKRFNLTNQKCLLIKYSKDTRYNEIDRSLLYTHDKQNYQAFPCSVLEEAKDKALDYDVIGIDEGQFFQDIVPFSEDLANRGKTVIVAALDGTFQRKPFGTVLELVPKAESITKLTAVCMQCFKDAPFTKRIVPDETVELIGGADKYISVCRECYHAEDINLNQNQNQNNNNRNNNNSNNSNKV</sequence>
<dbReference type="OMA" id="EAYEPRC"/>
<dbReference type="PROSITE" id="PS00603">
    <property type="entry name" value="TK_CELLULAR_TYPE"/>
    <property type="match status" value="1"/>
</dbReference>
<dbReference type="FunFam" id="3.40.50.300:FF:001270">
    <property type="entry name" value="Thymidine kinase"/>
    <property type="match status" value="1"/>
</dbReference>
<evidence type="ECO:0000256" key="11">
    <source>
        <dbReference type="PIRSR" id="PIRSR035805-1"/>
    </source>
</evidence>
<dbReference type="GO" id="GO:0004683">
    <property type="term" value="F:calcium/calmodulin-dependent protein kinase activity"/>
    <property type="evidence" value="ECO:0007669"/>
    <property type="project" value="EnsemblProtists"/>
</dbReference>
<dbReference type="EC" id="2.7.1.21" evidence="2 13"/>
<keyword evidence="5" id="KW-0479">Metal-binding</keyword>
<dbReference type="GO" id="GO:0042802">
    <property type="term" value="F:identical protein binding"/>
    <property type="evidence" value="ECO:0007669"/>
    <property type="project" value="EnsemblProtists"/>
</dbReference>
<comment type="similarity">
    <text evidence="1 14">Belongs to the thymidine kinase family.</text>
</comment>
<dbReference type="AlphaFoldDB" id="F4PNY9"/>
<feature type="active site" description="Proton acceptor" evidence="11">
    <location>
        <position position="93"/>
    </location>
</feature>
<feature type="binding site" evidence="12">
    <location>
        <position position="176"/>
    </location>
    <ligand>
        <name>substrate</name>
    </ligand>
</feature>
<gene>
    <name evidence="16" type="primary">thyB</name>
    <name evidence="16" type="ORF">DFA_04798</name>
</gene>
<evidence type="ECO:0000256" key="2">
    <source>
        <dbReference type="ARBA" id="ARBA00012118"/>
    </source>
</evidence>
<accession>F4PNY9</accession>
<dbReference type="GO" id="GO:0046104">
    <property type="term" value="P:thymidine metabolic process"/>
    <property type="evidence" value="ECO:0007669"/>
    <property type="project" value="TreeGrafter"/>
</dbReference>
<dbReference type="GO" id="GO:0005516">
    <property type="term" value="F:calmodulin binding"/>
    <property type="evidence" value="ECO:0007669"/>
    <property type="project" value="EnsemblProtists"/>
</dbReference>
<dbReference type="GO" id="GO:0071897">
    <property type="term" value="P:DNA biosynthetic process"/>
    <property type="evidence" value="ECO:0007669"/>
    <property type="project" value="UniProtKB-KW"/>
</dbReference>
<feature type="region of interest" description="Disordered" evidence="15">
    <location>
        <begin position="193"/>
        <end position="213"/>
    </location>
</feature>
<evidence type="ECO:0000256" key="14">
    <source>
        <dbReference type="RuleBase" id="RU004165"/>
    </source>
</evidence>
<keyword evidence="3 13" id="KW-0237">DNA synthesis</keyword>
<dbReference type="SUPFAM" id="SSF57716">
    <property type="entry name" value="Glucocorticoid receptor-like (DNA-binding domain)"/>
    <property type="match status" value="1"/>
</dbReference>
<evidence type="ECO:0000256" key="4">
    <source>
        <dbReference type="ARBA" id="ARBA00022679"/>
    </source>
</evidence>
<name>F4PNY9_CACFS</name>
<proteinExistence type="inferred from homology"/>
<evidence type="ECO:0000256" key="15">
    <source>
        <dbReference type="SAM" id="MobiDB-lite"/>
    </source>
</evidence>
<dbReference type="FunFam" id="3.30.60.20:FF:000028">
    <property type="entry name" value="Thymidine kinase"/>
    <property type="match status" value="1"/>
</dbReference>
<dbReference type="GO" id="GO:0005524">
    <property type="term" value="F:ATP binding"/>
    <property type="evidence" value="ECO:0007669"/>
    <property type="project" value="UniProtKB-KW"/>
</dbReference>
<evidence type="ECO:0000256" key="13">
    <source>
        <dbReference type="RuleBase" id="RU000544"/>
    </source>
</evidence>
<dbReference type="KEGG" id="dfa:DFA_04798"/>
<dbReference type="GeneID" id="14874429"/>
<evidence type="ECO:0000256" key="7">
    <source>
        <dbReference type="ARBA" id="ARBA00022777"/>
    </source>
</evidence>
<keyword evidence="7 13" id="KW-0418">Kinase</keyword>
<keyword evidence="6 13" id="KW-0547">Nucleotide-binding</keyword>
<dbReference type="RefSeq" id="XP_004360519.1">
    <property type="nucleotide sequence ID" value="XM_004360462.1"/>
</dbReference>
<keyword evidence="17" id="KW-1185">Reference proteome</keyword>
<evidence type="ECO:0000256" key="1">
    <source>
        <dbReference type="ARBA" id="ARBA00007587"/>
    </source>
</evidence>
<dbReference type="InterPro" id="IPR020633">
    <property type="entry name" value="Thymidine_kinase_CS"/>
</dbReference>
<dbReference type="STRING" id="1054147.F4PNY9"/>
<dbReference type="Gene3D" id="3.40.50.300">
    <property type="entry name" value="P-loop containing nucleotide triphosphate hydrolases"/>
    <property type="match status" value="1"/>
</dbReference>
<keyword evidence="9 13" id="KW-0067">ATP-binding</keyword>
<keyword evidence="4 13" id="KW-0808">Transferase</keyword>